<feature type="region of interest" description="Disordered" evidence="1">
    <location>
        <begin position="165"/>
        <end position="213"/>
    </location>
</feature>
<dbReference type="AlphaFoldDB" id="A0A8H3AEW8"/>
<evidence type="ECO:0000256" key="2">
    <source>
        <dbReference type="SAM" id="Phobius"/>
    </source>
</evidence>
<dbReference type="EMBL" id="CAJMWW010000076">
    <property type="protein sequence ID" value="CAE6422354.1"/>
    <property type="molecule type" value="Genomic_DNA"/>
</dbReference>
<evidence type="ECO:0000256" key="1">
    <source>
        <dbReference type="SAM" id="MobiDB-lite"/>
    </source>
</evidence>
<comment type="caution">
    <text evidence="3">The sequence shown here is derived from an EMBL/GenBank/DDBJ whole genome shotgun (WGS) entry which is preliminary data.</text>
</comment>
<reference evidence="3" key="1">
    <citation type="submission" date="2021-01" db="EMBL/GenBank/DDBJ databases">
        <authorList>
            <person name="Kaushik A."/>
        </authorList>
    </citation>
    <scope>NUCLEOTIDE SEQUENCE</scope>
    <source>
        <strain evidence="3">AG3-T5</strain>
    </source>
</reference>
<gene>
    <name evidence="3" type="ORF">RDB_LOCUS46748</name>
</gene>
<proteinExistence type="predicted"/>
<protein>
    <submittedName>
        <fullName evidence="3">Uncharacterized protein</fullName>
    </submittedName>
</protein>
<sequence length="213" mass="23284">MTNDNTRRSTASATSFITQPVIQTQRAGRHLTEDRNTMALQQLDPNSMVLALTTLSFVTSPFRSPRYNLPISLFGIYALDKTESNEPLRLFTAMEGISVVFDIVYMWRHDQNGFIKLLTMVLTLGKIPTFLVLLQTLKARGDQFAHSVSGAAGFQSQTVWSMPGGFRQSGYDPEGAAPPPPPNTNSANPSHHHQPVPQGQAPQTGVPGGYQAS</sequence>
<organism evidence="3 4">
    <name type="scientific">Rhizoctonia solani</name>
    <dbReference type="NCBI Taxonomy" id="456999"/>
    <lineage>
        <taxon>Eukaryota</taxon>
        <taxon>Fungi</taxon>
        <taxon>Dikarya</taxon>
        <taxon>Basidiomycota</taxon>
        <taxon>Agaricomycotina</taxon>
        <taxon>Agaricomycetes</taxon>
        <taxon>Cantharellales</taxon>
        <taxon>Ceratobasidiaceae</taxon>
        <taxon>Rhizoctonia</taxon>
    </lineage>
</organism>
<accession>A0A8H3AEW8</accession>
<keyword evidence="2" id="KW-0812">Transmembrane</keyword>
<keyword evidence="2" id="KW-1133">Transmembrane helix</keyword>
<dbReference type="Proteomes" id="UP000663841">
    <property type="component" value="Unassembled WGS sequence"/>
</dbReference>
<keyword evidence="2" id="KW-0472">Membrane</keyword>
<evidence type="ECO:0000313" key="3">
    <source>
        <dbReference type="EMBL" id="CAE6422354.1"/>
    </source>
</evidence>
<name>A0A8H3AEW8_9AGAM</name>
<feature type="transmembrane region" description="Helical" evidence="2">
    <location>
        <begin position="113"/>
        <end position="134"/>
    </location>
</feature>
<evidence type="ECO:0000313" key="4">
    <source>
        <dbReference type="Proteomes" id="UP000663841"/>
    </source>
</evidence>